<organism evidence="3 4">
    <name type="scientific">Lapillicoccus jejuensis</name>
    <dbReference type="NCBI Taxonomy" id="402171"/>
    <lineage>
        <taxon>Bacteria</taxon>
        <taxon>Bacillati</taxon>
        <taxon>Actinomycetota</taxon>
        <taxon>Actinomycetes</taxon>
        <taxon>Micrococcales</taxon>
        <taxon>Intrasporangiaceae</taxon>
        <taxon>Lapillicoccus</taxon>
    </lineage>
</organism>
<dbReference type="Gene3D" id="3.40.50.150">
    <property type="entry name" value="Vaccinia Virus protein VP39"/>
    <property type="match status" value="1"/>
</dbReference>
<dbReference type="PANTHER" id="PTHR43861">
    <property type="entry name" value="TRANS-ACONITATE 2-METHYLTRANSFERASE-RELATED"/>
    <property type="match status" value="1"/>
</dbReference>
<dbReference type="Proteomes" id="UP000317893">
    <property type="component" value="Unassembled WGS sequence"/>
</dbReference>
<sequence>MSDEESPQDVPPARFTREFWDARYAGSDRVWSGRVNARLAEHATDLPPGRALDVGCGEGADAIWLAGRGWHVDAVDVSPVALDRAAEHAARVLSDGAAARIAWQEHDVLAWAPDEASYDLVSAQFLHLPREPLQAVHRRLATAVAPGGRLLVVGHHPADAHGPHGSDAWRPTADEVLVALAPDPAGWEVLVRDAPTREHAGGDGGVVTLTDAVLLLRRRDPARDDRSR</sequence>
<accession>A0A542DWW0</accession>
<dbReference type="PANTHER" id="PTHR43861:SF3">
    <property type="entry name" value="PUTATIVE (AFU_ORTHOLOGUE AFUA_2G14390)-RELATED"/>
    <property type="match status" value="1"/>
</dbReference>
<keyword evidence="4" id="KW-1185">Reference proteome</keyword>
<dbReference type="InterPro" id="IPR041698">
    <property type="entry name" value="Methyltransf_25"/>
</dbReference>
<dbReference type="SUPFAM" id="SSF53335">
    <property type="entry name" value="S-adenosyl-L-methionine-dependent methyltransferases"/>
    <property type="match status" value="1"/>
</dbReference>
<dbReference type="EMBL" id="VFMN01000001">
    <property type="protein sequence ID" value="TQJ07581.1"/>
    <property type="molecule type" value="Genomic_DNA"/>
</dbReference>
<dbReference type="GO" id="GO:0032259">
    <property type="term" value="P:methylation"/>
    <property type="evidence" value="ECO:0007669"/>
    <property type="project" value="UniProtKB-KW"/>
</dbReference>
<keyword evidence="3" id="KW-0489">Methyltransferase</keyword>
<name>A0A542DWW0_9MICO</name>
<keyword evidence="1 3" id="KW-0808">Transferase</keyword>
<evidence type="ECO:0000313" key="3">
    <source>
        <dbReference type="EMBL" id="TQJ07581.1"/>
    </source>
</evidence>
<comment type="caution">
    <text evidence="3">The sequence shown here is derived from an EMBL/GenBank/DDBJ whole genome shotgun (WGS) entry which is preliminary data.</text>
</comment>
<dbReference type="Pfam" id="PF13649">
    <property type="entry name" value="Methyltransf_25"/>
    <property type="match status" value="1"/>
</dbReference>
<evidence type="ECO:0000313" key="4">
    <source>
        <dbReference type="Proteomes" id="UP000317893"/>
    </source>
</evidence>
<gene>
    <name evidence="3" type="ORF">FB458_0646</name>
</gene>
<dbReference type="InterPro" id="IPR029063">
    <property type="entry name" value="SAM-dependent_MTases_sf"/>
</dbReference>
<reference evidence="3 4" key="1">
    <citation type="submission" date="2019-06" db="EMBL/GenBank/DDBJ databases">
        <title>Sequencing the genomes of 1000 actinobacteria strains.</title>
        <authorList>
            <person name="Klenk H.-P."/>
        </authorList>
    </citation>
    <scope>NUCLEOTIDE SEQUENCE [LARGE SCALE GENOMIC DNA]</scope>
    <source>
        <strain evidence="3 4">DSM 18607</strain>
    </source>
</reference>
<dbReference type="RefSeq" id="WP_170185504.1">
    <property type="nucleotide sequence ID" value="NZ_BAAAPR010000006.1"/>
</dbReference>
<dbReference type="AlphaFoldDB" id="A0A542DWW0"/>
<evidence type="ECO:0000259" key="2">
    <source>
        <dbReference type="Pfam" id="PF13649"/>
    </source>
</evidence>
<feature type="domain" description="Methyltransferase" evidence="2">
    <location>
        <begin position="52"/>
        <end position="148"/>
    </location>
</feature>
<dbReference type="GO" id="GO:0008168">
    <property type="term" value="F:methyltransferase activity"/>
    <property type="evidence" value="ECO:0007669"/>
    <property type="project" value="UniProtKB-KW"/>
</dbReference>
<evidence type="ECO:0000256" key="1">
    <source>
        <dbReference type="ARBA" id="ARBA00022679"/>
    </source>
</evidence>
<dbReference type="CDD" id="cd02440">
    <property type="entry name" value="AdoMet_MTases"/>
    <property type="match status" value="1"/>
</dbReference>
<proteinExistence type="predicted"/>
<protein>
    <submittedName>
        <fullName evidence="3">Methyltransferase family protein</fullName>
    </submittedName>
</protein>